<dbReference type="AlphaFoldDB" id="E8ZJG7"/>
<gene>
    <name evidence="2" type="ORF">HF1_12800</name>
</gene>
<dbReference type="Proteomes" id="UP000008637">
    <property type="component" value="Chromosome"/>
</dbReference>
<dbReference type="HOGENOM" id="CLU_113690_0_0_14"/>
<dbReference type="EMBL" id="FR773153">
    <property type="protein sequence ID" value="CBY93288.1"/>
    <property type="molecule type" value="Genomic_DNA"/>
</dbReference>
<organism evidence="2 3">
    <name type="scientific">Mycoplasma haemofelis (strain Langford 1)</name>
    <name type="common">Haemobartonella felis</name>
    <dbReference type="NCBI Taxonomy" id="941640"/>
    <lineage>
        <taxon>Bacteria</taxon>
        <taxon>Bacillati</taxon>
        <taxon>Mycoplasmatota</taxon>
        <taxon>Mollicutes</taxon>
        <taxon>Mycoplasmataceae</taxon>
        <taxon>Mycoplasma</taxon>
    </lineage>
</organism>
<sequence>MALSPAASKGLLALAGAGAAGGGLAGGMHLLKSTPTIQDQLKSLELISSLDPSKVDAQWNEEFTLDSESIKAAIPSVNSGQELKNWCSDSLKKESKGNDDLIVQVKKWCTIGTIEERLSRKKGKAFIADSEDSEWDTIYSNNASGEDRKAIGLDENKDDGAKKDSDKKAIKAFCTKEKGNKFLAETKTTSADRVEKWCMKSSS</sequence>
<accession>E8ZJG7</accession>
<protein>
    <submittedName>
        <fullName evidence="2">Uncharacterized protein</fullName>
    </submittedName>
</protein>
<evidence type="ECO:0000313" key="3">
    <source>
        <dbReference type="Proteomes" id="UP000008637"/>
    </source>
</evidence>
<reference evidence="2 3" key="1">
    <citation type="journal article" date="2011" name="J. Bacteriol.">
        <title>Complete genome sequence of Mycoplasma haemofelis, a hemotropic mycoplasma.</title>
        <authorList>
            <person name="Barker E.N."/>
            <person name="Helps C.R."/>
            <person name="Peters I.R."/>
            <person name="Darby A.C."/>
            <person name="Radford A.D."/>
            <person name="Tasker S."/>
        </authorList>
    </citation>
    <scope>NUCLEOTIDE SEQUENCE [LARGE SCALE GENOMIC DNA]</scope>
    <source>
        <strain evidence="2 3">Langford 1</strain>
    </source>
</reference>
<feature type="region of interest" description="Disordered" evidence="1">
    <location>
        <begin position="146"/>
        <end position="166"/>
    </location>
</feature>
<proteinExistence type="predicted"/>
<dbReference type="OrthoDB" id="9831878at2"/>
<keyword evidence="3" id="KW-1185">Reference proteome</keyword>
<evidence type="ECO:0000313" key="2">
    <source>
        <dbReference type="EMBL" id="CBY93288.1"/>
    </source>
</evidence>
<name>E8ZJG7_MYCHL</name>
<dbReference type="KEGG" id="mha:HF1_12800"/>
<evidence type="ECO:0000256" key="1">
    <source>
        <dbReference type="SAM" id="MobiDB-lite"/>
    </source>
</evidence>